<dbReference type="eggNOG" id="COG1092">
    <property type="taxonomic scope" value="Bacteria"/>
</dbReference>
<dbReference type="KEGG" id="hdn:Hden_0848"/>
<sequence length="298" mass="32877">MPPPDRLQLISSDGFRDYALLDCGAGRKLERFGSIIVDRPEPQALWRAKLPKSEWSKAHAVFSASGEDDEKGKWRVDKPVPDAWPVKIDGVTMLCKLAGLWHLGLFPEQYPHWQWMLERIAAVKGETPRVLNLFGYTGAASLIAAKAGAEVTHVDASKKAIQWGKENQSASKLDQAKVRWLLDDAAKFVARDVRRGKTYHVILVDPPKFGRGPEGEVWDLFKNLPDLLGDVAKLLAPKDAAMVLTVYAIRASALAFDQLLRDALNGKGGAFDTGELAIRSQSGPLVPTSLFVRWNGQS</sequence>
<keyword evidence="2 5" id="KW-0808">Transferase</keyword>
<dbReference type="Proteomes" id="UP000002033">
    <property type="component" value="Chromosome"/>
</dbReference>
<evidence type="ECO:0000259" key="4">
    <source>
        <dbReference type="Pfam" id="PF10672"/>
    </source>
</evidence>
<keyword evidence="6" id="KW-1185">Reference proteome</keyword>
<dbReference type="EMBL" id="CP002083">
    <property type="protein sequence ID" value="ADJ22665.1"/>
    <property type="molecule type" value="Genomic_DNA"/>
</dbReference>
<gene>
    <name evidence="5" type="ordered locus">Hden_0848</name>
</gene>
<dbReference type="AlphaFoldDB" id="D8JU75"/>
<proteinExistence type="predicted"/>
<accession>D8JU75</accession>
<protein>
    <submittedName>
        <fullName evidence="5">SAM dependent methyltransferase</fullName>
    </submittedName>
</protein>
<dbReference type="CDD" id="cd02440">
    <property type="entry name" value="AdoMet_MTases"/>
    <property type="match status" value="1"/>
</dbReference>
<dbReference type="SUPFAM" id="SSF53335">
    <property type="entry name" value="S-adenosyl-L-methionine-dependent methyltransferases"/>
    <property type="match status" value="1"/>
</dbReference>
<dbReference type="HOGENOM" id="CLU_051804_1_0_5"/>
<dbReference type="PANTHER" id="PTHR43042:SF2">
    <property type="entry name" value="SAM-DEPENDENT METHYLTRANSFERASE"/>
    <property type="match status" value="1"/>
</dbReference>
<name>D8JU75_HYPDA</name>
<dbReference type="InterPro" id="IPR013780">
    <property type="entry name" value="Glyco_hydro_b"/>
</dbReference>
<keyword evidence="3" id="KW-0949">S-adenosyl-L-methionine</keyword>
<evidence type="ECO:0000313" key="5">
    <source>
        <dbReference type="EMBL" id="ADJ22665.1"/>
    </source>
</evidence>
<dbReference type="RefSeq" id="WP_013214880.1">
    <property type="nucleotide sequence ID" value="NC_014313.1"/>
</dbReference>
<dbReference type="GO" id="GO:0008168">
    <property type="term" value="F:methyltransferase activity"/>
    <property type="evidence" value="ECO:0007669"/>
    <property type="project" value="UniProtKB-KW"/>
</dbReference>
<dbReference type="InterPro" id="IPR029063">
    <property type="entry name" value="SAM-dependent_MTases_sf"/>
</dbReference>
<dbReference type="Pfam" id="PF10672">
    <property type="entry name" value="Methyltrans_SAM"/>
    <property type="match status" value="1"/>
</dbReference>
<reference evidence="6" key="1">
    <citation type="journal article" date="2011" name="J. Bacteriol.">
        <title>Genome sequences of eight morphologically diverse alphaproteobacteria.</title>
        <authorList>
            <consortium name="US DOE Joint Genome Institute"/>
            <person name="Brown P.J."/>
            <person name="Kysela D.T."/>
            <person name="Buechlein A."/>
            <person name="Hemmerich C."/>
            <person name="Brun Y.V."/>
        </authorList>
    </citation>
    <scope>NUCLEOTIDE SEQUENCE [LARGE SCALE GENOMIC DNA]</scope>
    <source>
        <strain evidence="6">ATCC 51888 / DSM 1869 / NCIB 11706 / TK 0415</strain>
    </source>
</reference>
<dbReference type="PANTHER" id="PTHR43042">
    <property type="entry name" value="SAM-DEPENDENT METHYLTRANSFERASE"/>
    <property type="match status" value="1"/>
</dbReference>
<dbReference type="GO" id="GO:0032259">
    <property type="term" value="P:methylation"/>
    <property type="evidence" value="ECO:0007669"/>
    <property type="project" value="UniProtKB-KW"/>
</dbReference>
<dbReference type="STRING" id="582899.Hden_0848"/>
<evidence type="ECO:0000256" key="2">
    <source>
        <dbReference type="ARBA" id="ARBA00022679"/>
    </source>
</evidence>
<dbReference type="OrthoDB" id="9805492at2"/>
<evidence type="ECO:0000256" key="1">
    <source>
        <dbReference type="ARBA" id="ARBA00022603"/>
    </source>
</evidence>
<keyword evidence="1 5" id="KW-0489">Methyltransferase</keyword>
<dbReference type="InterPro" id="IPR019614">
    <property type="entry name" value="SAM-dep_methyl-trfase"/>
</dbReference>
<evidence type="ECO:0000256" key="3">
    <source>
        <dbReference type="ARBA" id="ARBA00022691"/>
    </source>
</evidence>
<evidence type="ECO:0000313" key="6">
    <source>
        <dbReference type="Proteomes" id="UP000002033"/>
    </source>
</evidence>
<dbReference type="Gene3D" id="3.40.50.150">
    <property type="entry name" value="Vaccinia Virus protein VP39"/>
    <property type="match status" value="1"/>
</dbReference>
<organism evidence="5 6">
    <name type="scientific">Hyphomicrobium denitrificans (strain ATCC 51888 / DSM 1869 / NCIMB 11706 / TK 0415)</name>
    <dbReference type="NCBI Taxonomy" id="582899"/>
    <lineage>
        <taxon>Bacteria</taxon>
        <taxon>Pseudomonadati</taxon>
        <taxon>Pseudomonadota</taxon>
        <taxon>Alphaproteobacteria</taxon>
        <taxon>Hyphomicrobiales</taxon>
        <taxon>Hyphomicrobiaceae</taxon>
        <taxon>Hyphomicrobium</taxon>
    </lineage>
</organism>
<dbReference type="Gene3D" id="2.60.40.1180">
    <property type="entry name" value="Golgi alpha-mannosidase II"/>
    <property type="match status" value="1"/>
</dbReference>
<feature type="domain" description="S-adenosylmethionine-dependent methyltransferase" evidence="4">
    <location>
        <begin position="59"/>
        <end position="237"/>
    </location>
</feature>